<feature type="domain" description="HEPN AbiJ-N-terminal" evidence="1">
    <location>
        <begin position="3"/>
        <end position="162"/>
    </location>
</feature>
<accession>A0A2K0XQ03</accession>
<proteinExistence type="predicted"/>
<comment type="caution">
    <text evidence="2">The sequence shown here is derived from an EMBL/GenBank/DDBJ whole genome shotgun (WGS) entry which is preliminary data.</text>
</comment>
<name>A0A2K0XQ03_9BACT</name>
<dbReference type="Pfam" id="PF18863">
    <property type="entry name" value="AbiJ_NTD4"/>
    <property type="match status" value="1"/>
</dbReference>
<dbReference type="RefSeq" id="WP_103002547.1">
    <property type="nucleotide sequence ID" value="NZ_NBAX01000001.1"/>
</dbReference>
<sequence>MKLFSERYNYIKVADVIIREKITPEIQNAICSCYDKLKGVFIEAGTCYSDTPYIEMEKYLWTYFLNQREGNFYEGRRYHIVATQFVEDENNPWYRKLDLIEFTAKYLHTLDTKYDRRMIVFHSFVEQLNFEFKRLNFAYRVVNTEIVEITSDEELAAVESSMKDSPHNIRMHLSKALELYAQRPTGDYRNSIKESISAVEAYCREVTGEKTLGEALNIINGKGLVIPQILKVAFEKLYAYTNQPNTGIRHALMDETGTYTPASEEALFMLVSCSSFINYLNKKLK</sequence>
<dbReference type="AlphaFoldDB" id="A0A2K0XQ03"/>
<reference evidence="2 3" key="1">
    <citation type="submission" date="2017-03" db="EMBL/GenBank/DDBJ databases">
        <authorList>
            <person name="Afonso C.L."/>
            <person name="Miller P.J."/>
            <person name="Scott M.A."/>
            <person name="Spackman E."/>
            <person name="Goraichik I."/>
            <person name="Dimitrov K.M."/>
            <person name="Suarez D.L."/>
            <person name="Swayne D.E."/>
        </authorList>
    </citation>
    <scope>NUCLEOTIDE SEQUENCE [LARGE SCALE GENOMIC DNA]</scope>
    <source>
        <strain evidence="2 3">DNF00076</strain>
    </source>
</reference>
<evidence type="ECO:0000313" key="2">
    <source>
        <dbReference type="EMBL" id="PNP96620.1"/>
    </source>
</evidence>
<evidence type="ECO:0000313" key="3">
    <source>
        <dbReference type="Proteomes" id="UP000236634"/>
    </source>
</evidence>
<dbReference type="Proteomes" id="UP000236634">
    <property type="component" value="Unassembled WGS sequence"/>
</dbReference>
<dbReference type="InterPro" id="IPR049503">
    <property type="entry name" value="AbiJ_NTD4"/>
</dbReference>
<protein>
    <recommendedName>
        <fullName evidence="1">HEPN AbiJ-N-terminal domain-containing protein</fullName>
    </recommendedName>
</protein>
<dbReference type="EMBL" id="NBAX01000001">
    <property type="protein sequence ID" value="PNP96620.1"/>
    <property type="molecule type" value="Genomic_DNA"/>
</dbReference>
<evidence type="ECO:0000259" key="1">
    <source>
        <dbReference type="Pfam" id="PF18863"/>
    </source>
</evidence>
<organism evidence="2 3">
    <name type="scientific">Hoylesella timonensis</name>
    <dbReference type="NCBI Taxonomy" id="386414"/>
    <lineage>
        <taxon>Bacteria</taxon>
        <taxon>Pseudomonadati</taxon>
        <taxon>Bacteroidota</taxon>
        <taxon>Bacteroidia</taxon>
        <taxon>Bacteroidales</taxon>
        <taxon>Prevotellaceae</taxon>
        <taxon>Hoylesella</taxon>
    </lineage>
</organism>
<gene>
    <name evidence="2" type="ORF">BFS16_01755</name>
</gene>